<gene>
    <name evidence="2" type="ORF">MATL_G00214980</name>
</gene>
<proteinExistence type="predicted"/>
<protein>
    <submittedName>
        <fullName evidence="2">Uncharacterized protein</fullName>
    </submittedName>
</protein>
<evidence type="ECO:0000256" key="1">
    <source>
        <dbReference type="SAM" id="MobiDB-lite"/>
    </source>
</evidence>
<keyword evidence="3" id="KW-1185">Reference proteome</keyword>
<feature type="region of interest" description="Disordered" evidence="1">
    <location>
        <begin position="25"/>
        <end position="46"/>
    </location>
</feature>
<organism evidence="2 3">
    <name type="scientific">Megalops atlanticus</name>
    <name type="common">Tarpon</name>
    <name type="synonym">Clupea gigantea</name>
    <dbReference type="NCBI Taxonomy" id="7932"/>
    <lineage>
        <taxon>Eukaryota</taxon>
        <taxon>Metazoa</taxon>
        <taxon>Chordata</taxon>
        <taxon>Craniata</taxon>
        <taxon>Vertebrata</taxon>
        <taxon>Euteleostomi</taxon>
        <taxon>Actinopterygii</taxon>
        <taxon>Neopterygii</taxon>
        <taxon>Teleostei</taxon>
        <taxon>Elopiformes</taxon>
        <taxon>Megalopidae</taxon>
        <taxon>Megalops</taxon>
    </lineage>
</organism>
<dbReference type="AlphaFoldDB" id="A0A9D3T414"/>
<evidence type="ECO:0000313" key="3">
    <source>
        <dbReference type="Proteomes" id="UP001046870"/>
    </source>
</evidence>
<name>A0A9D3T414_MEGAT</name>
<dbReference type="Proteomes" id="UP001046870">
    <property type="component" value="Chromosome 19"/>
</dbReference>
<feature type="compositionally biased region" description="Low complexity" evidence="1">
    <location>
        <begin position="35"/>
        <end position="44"/>
    </location>
</feature>
<dbReference type="EMBL" id="JAFDVH010000019">
    <property type="protein sequence ID" value="KAG7459875.1"/>
    <property type="molecule type" value="Genomic_DNA"/>
</dbReference>
<sequence length="106" mass="12070">MGDCQVNVRRSDIEAHKVIWRTETHNKTKMSDSEATAAAPADAPIPTPCQVIKEDLDKCVKEKGEEGWEHNTRDMLLGTGWGKKDVYYRVLHFPSIPFCTLHWSKS</sequence>
<evidence type="ECO:0000313" key="2">
    <source>
        <dbReference type="EMBL" id="KAG7459875.1"/>
    </source>
</evidence>
<accession>A0A9D3T414</accession>
<comment type="caution">
    <text evidence="2">The sequence shown here is derived from an EMBL/GenBank/DDBJ whole genome shotgun (WGS) entry which is preliminary data.</text>
</comment>
<reference evidence="2" key="1">
    <citation type="submission" date="2021-01" db="EMBL/GenBank/DDBJ databases">
        <authorList>
            <person name="Zahm M."/>
            <person name="Roques C."/>
            <person name="Cabau C."/>
            <person name="Klopp C."/>
            <person name="Donnadieu C."/>
            <person name="Jouanno E."/>
            <person name="Lampietro C."/>
            <person name="Louis A."/>
            <person name="Herpin A."/>
            <person name="Echchiki A."/>
            <person name="Berthelot C."/>
            <person name="Parey E."/>
            <person name="Roest-Crollius H."/>
            <person name="Braasch I."/>
            <person name="Postlethwait J."/>
            <person name="Bobe J."/>
            <person name="Montfort J."/>
            <person name="Bouchez O."/>
            <person name="Begum T."/>
            <person name="Mejri S."/>
            <person name="Adams A."/>
            <person name="Chen W.-J."/>
            <person name="Guiguen Y."/>
        </authorList>
    </citation>
    <scope>NUCLEOTIDE SEQUENCE</scope>
    <source>
        <strain evidence="2">YG-15Mar2019-1</strain>
        <tissue evidence="2">Brain</tissue>
    </source>
</reference>